<evidence type="ECO:0000256" key="7">
    <source>
        <dbReference type="ARBA" id="ARBA00023065"/>
    </source>
</evidence>
<dbReference type="InterPro" id="IPR033900">
    <property type="entry name" value="Gram_neg_porin_domain"/>
</dbReference>
<protein>
    <submittedName>
        <fullName evidence="13">Porin</fullName>
    </submittedName>
</protein>
<dbReference type="PRINTS" id="PR00184">
    <property type="entry name" value="NEISSPPORIN"/>
</dbReference>
<feature type="domain" description="Porin" evidence="12">
    <location>
        <begin position="12"/>
        <end position="328"/>
    </location>
</feature>
<dbReference type="InterPro" id="IPR023614">
    <property type="entry name" value="Porin_dom_sf"/>
</dbReference>
<dbReference type="AlphaFoldDB" id="A0A7G9RU32"/>
<evidence type="ECO:0000256" key="6">
    <source>
        <dbReference type="ARBA" id="ARBA00022729"/>
    </source>
</evidence>
<dbReference type="SUPFAM" id="SSF56935">
    <property type="entry name" value="Porins"/>
    <property type="match status" value="1"/>
</dbReference>
<dbReference type="KEGG" id="drg:H9K76_10130"/>
<dbReference type="GO" id="GO:0046930">
    <property type="term" value="C:pore complex"/>
    <property type="evidence" value="ECO:0007669"/>
    <property type="project" value="UniProtKB-KW"/>
</dbReference>
<evidence type="ECO:0000256" key="1">
    <source>
        <dbReference type="ARBA" id="ARBA00004571"/>
    </source>
</evidence>
<dbReference type="CDD" id="cd00342">
    <property type="entry name" value="gram_neg_porins"/>
    <property type="match status" value="1"/>
</dbReference>
<keyword evidence="10" id="KW-0998">Cell outer membrane</keyword>
<sequence length="365" mass="39217">MNKTVIVVAIGLATASSAALAQSAVTLGGQVKLGMDNVSVRGGGGADPSVTRVTNNTSFWYLDGKEDLGSGKSAYYHLEWDFAGDTGALGAGRNFYVGLGDKDLGRLQLGRQSVYFSHHWFLIDFHGSFDAAPNAANSLNVLGTINGSYFAGSFLNNTIRYEAPNIGGFSGMASYSFDAESAVNKRNKTWYVNPTYTNGPFRVGYYHMARRAQGVLPAQTVGTLDQDADRLGIGYLNNGWRAGLLVDRNKVTDTASGSSQQRVSYAIPVAYGFGPHLVSATWGQAMSTKINGTKFQDSGAKMLSVSYQYSLSKRTQLDVSVLELRNQKNGQYNFWNGSLSGGLQMAAGDSGAKTRMIYAGVKHNF</sequence>
<dbReference type="GO" id="GO:0009279">
    <property type="term" value="C:cell outer membrane"/>
    <property type="evidence" value="ECO:0007669"/>
    <property type="project" value="UniProtKB-SubCell"/>
</dbReference>
<evidence type="ECO:0000256" key="11">
    <source>
        <dbReference type="SAM" id="SignalP"/>
    </source>
</evidence>
<dbReference type="RefSeq" id="WP_187600033.1">
    <property type="nucleotide sequence ID" value="NZ_CP060714.1"/>
</dbReference>
<dbReference type="GO" id="GO:0015288">
    <property type="term" value="F:porin activity"/>
    <property type="evidence" value="ECO:0007669"/>
    <property type="project" value="UniProtKB-KW"/>
</dbReference>
<dbReference type="PANTHER" id="PTHR34501">
    <property type="entry name" value="PROTEIN YDDL-RELATED"/>
    <property type="match status" value="1"/>
</dbReference>
<feature type="signal peptide" evidence="11">
    <location>
        <begin position="1"/>
        <end position="21"/>
    </location>
</feature>
<dbReference type="GO" id="GO:0006811">
    <property type="term" value="P:monoatomic ion transport"/>
    <property type="evidence" value="ECO:0007669"/>
    <property type="project" value="UniProtKB-KW"/>
</dbReference>
<dbReference type="PANTHER" id="PTHR34501:SF9">
    <property type="entry name" value="MAJOR OUTER MEMBRANE PROTEIN P.IA"/>
    <property type="match status" value="1"/>
</dbReference>
<dbReference type="Gene3D" id="2.40.160.10">
    <property type="entry name" value="Porin"/>
    <property type="match status" value="1"/>
</dbReference>
<evidence type="ECO:0000313" key="14">
    <source>
        <dbReference type="Proteomes" id="UP000515811"/>
    </source>
</evidence>
<dbReference type="InterPro" id="IPR002299">
    <property type="entry name" value="Porin_Neis"/>
</dbReference>
<reference evidence="13 14" key="1">
    <citation type="submission" date="2020-08" db="EMBL/GenBank/DDBJ databases">
        <title>Genome sequence of Diaphorobacter ruginosibacter DSM 27467T.</title>
        <authorList>
            <person name="Hyun D.-W."/>
            <person name="Bae J.-W."/>
        </authorList>
    </citation>
    <scope>NUCLEOTIDE SEQUENCE [LARGE SCALE GENOMIC DNA]</scope>
    <source>
        <strain evidence="13 14">DSM 27467</strain>
    </source>
</reference>
<evidence type="ECO:0000256" key="5">
    <source>
        <dbReference type="ARBA" id="ARBA00022692"/>
    </source>
</evidence>
<evidence type="ECO:0000256" key="9">
    <source>
        <dbReference type="ARBA" id="ARBA00023136"/>
    </source>
</evidence>
<organism evidence="13 14">
    <name type="scientific">Diaphorobacter ruginosibacter</name>
    <dbReference type="NCBI Taxonomy" id="1715720"/>
    <lineage>
        <taxon>Bacteria</taxon>
        <taxon>Pseudomonadati</taxon>
        <taxon>Pseudomonadota</taxon>
        <taxon>Betaproteobacteria</taxon>
        <taxon>Burkholderiales</taxon>
        <taxon>Comamonadaceae</taxon>
        <taxon>Diaphorobacter</taxon>
    </lineage>
</organism>
<keyword evidence="14" id="KW-1185">Reference proteome</keyword>
<feature type="chain" id="PRO_5028912570" evidence="11">
    <location>
        <begin position="22"/>
        <end position="365"/>
    </location>
</feature>
<proteinExistence type="predicted"/>
<comment type="subunit">
    <text evidence="2">Homotrimer.</text>
</comment>
<keyword evidence="3" id="KW-0813">Transport</keyword>
<keyword evidence="5" id="KW-0812">Transmembrane</keyword>
<accession>A0A7G9RU32</accession>
<gene>
    <name evidence="13" type="ORF">H9K76_10130</name>
</gene>
<keyword evidence="8" id="KW-0626">Porin</keyword>
<name>A0A7G9RU32_9BURK</name>
<keyword evidence="9" id="KW-0472">Membrane</keyword>
<evidence type="ECO:0000256" key="3">
    <source>
        <dbReference type="ARBA" id="ARBA00022448"/>
    </source>
</evidence>
<evidence type="ECO:0000313" key="13">
    <source>
        <dbReference type="EMBL" id="QNN59107.1"/>
    </source>
</evidence>
<dbReference type="Proteomes" id="UP000515811">
    <property type="component" value="Chromosome"/>
</dbReference>
<keyword evidence="4" id="KW-1134">Transmembrane beta strand</keyword>
<evidence type="ECO:0000256" key="2">
    <source>
        <dbReference type="ARBA" id="ARBA00011233"/>
    </source>
</evidence>
<dbReference type="InterPro" id="IPR050298">
    <property type="entry name" value="Gram-neg_bact_OMP"/>
</dbReference>
<evidence type="ECO:0000256" key="4">
    <source>
        <dbReference type="ARBA" id="ARBA00022452"/>
    </source>
</evidence>
<evidence type="ECO:0000256" key="10">
    <source>
        <dbReference type="ARBA" id="ARBA00023237"/>
    </source>
</evidence>
<evidence type="ECO:0000256" key="8">
    <source>
        <dbReference type="ARBA" id="ARBA00023114"/>
    </source>
</evidence>
<keyword evidence="6 11" id="KW-0732">Signal</keyword>
<comment type="subcellular location">
    <subcellularLocation>
        <location evidence="1">Cell outer membrane</location>
        <topology evidence="1">Multi-pass membrane protein</topology>
    </subcellularLocation>
</comment>
<evidence type="ECO:0000259" key="12">
    <source>
        <dbReference type="Pfam" id="PF13609"/>
    </source>
</evidence>
<dbReference type="Pfam" id="PF13609">
    <property type="entry name" value="Porin_4"/>
    <property type="match status" value="1"/>
</dbReference>
<keyword evidence="7" id="KW-0406">Ion transport</keyword>
<dbReference type="EMBL" id="CP060714">
    <property type="protein sequence ID" value="QNN59107.1"/>
    <property type="molecule type" value="Genomic_DNA"/>
</dbReference>